<name>A0A4Q7PGV7_9FLAO</name>
<dbReference type="InterPro" id="IPR004358">
    <property type="entry name" value="Sig_transdc_His_kin-like_C"/>
</dbReference>
<evidence type="ECO:0000256" key="6">
    <source>
        <dbReference type="ARBA" id="ARBA00022777"/>
    </source>
</evidence>
<keyword evidence="6" id="KW-0418">Kinase</keyword>
<evidence type="ECO:0000256" key="8">
    <source>
        <dbReference type="ARBA" id="ARBA00023012"/>
    </source>
</evidence>
<dbReference type="SUPFAM" id="SSF47384">
    <property type="entry name" value="Homodimeric domain of signal transducing histidine kinase"/>
    <property type="match status" value="1"/>
</dbReference>
<dbReference type="InterPro" id="IPR005467">
    <property type="entry name" value="His_kinase_dom"/>
</dbReference>
<dbReference type="InterPro" id="IPR036890">
    <property type="entry name" value="HATPase_C_sf"/>
</dbReference>
<dbReference type="Pfam" id="PF00512">
    <property type="entry name" value="HisKA"/>
    <property type="match status" value="1"/>
</dbReference>
<gene>
    <name evidence="11" type="ORF">EV197_0838</name>
</gene>
<dbReference type="RefSeq" id="WP_130285440.1">
    <property type="nucleotide sequence ID" value="NZ_SGXE01000001.1"/>
</dbReference>
<evidence type="ECO:0000256" key="1">
    <source>
        <dbReference type="ARBA" id="ARBA00000085"/>
    </source>
</evidence>
<keyword evidence="9" id="KW-1133">Transmembrane helix</keyword>
<dbReference type="SMART" id="SM00387">
    <property type="entry name" value="HATPase_c"/>
    <property type="match status" value="1"/>
</dbReference>
<feature type="transmembrane region" description="Helical" evidence="9">
    <location>
        <begin position="12"/>
        <end position="33"/>
    </location>
</feature>
<dbReference type="OrthoDB" id="9815750at2"/>
<dbReference type="Gene3D" id="3.30.565.10">
    <property type="entry name" value="Histidine kinase-like ATPase, C-terminal domain"/>
    <property type="match status" value="1"/>
</dbReference>
<dbReference type="InterPro" id="IPR003594">
    <property type="entry name" value="HATPase_dom"/>
</dbReference>
<keyword evidence="9" id="KW-0812">Transmembrane</keyword>
<dbReference type="EC" id="2.7.13.3" evidence="2"/>
<evidence type="ECO:0000256" key="3">
    <source>
        <dbReference type="ARBA" id="ARBA00022553"/>
    </source>
</evidence>
<feature type="transmembrane region" description="Helical" evidence="9">
    <location>
        <begin position="150"/>
        <end position="172"/>
    </location>
</feature>
<comment type="caution">
    <text evidence="11">The sequence shown here is derived from an EMBL/GenBank/DDBJ whole genome shotgun (WGS) entry which is preliminary data.</text>
</comment>
<dbReference type="PRINTS" id="PR00344">
    <property type="entry name" value="BCTRLSENSOR"/>
</dbReference>
<evidence type="ECO:0000259" key="10">
    <source>
        <dbReference type="PROSITE" id="PS50109"/>
    </source>
</evidence>
<organism evidence="11 12">
    <name type="scientific">Aquimarina brevivitae</name>
    <dbReference type="NCBI Taxonomy" id="323412"/>
    <lineage>
        <taxon>Bacteria</taxon>
        <taxon>Pseudomonadati</taxon>
        <taxon>Bacteroidota</taxon>
        <taxon>Flavobacteriia</taxon>
        <taxon>Flavobacteriales</taxon>
        <taxon>Flavobacteriaceae</taxon>
        <taxon>Aquimarina</taxon>
    </lineage>
</organism>
<dbReference type="GO" id="GO:0000155">
    <property type="term" value="F:phosphorelay sensor kinase activity"/>
    <property type="evidence" value="ECO:0007669"/>
    <property type="project" value="InterPro"/>
</dbReference>
<evidence type="ECO:0000256" key="4">
    <source>
        <dbReference type="ARBA" id="ARBA00022679"/>
    </source>
</evidence>
<keyword evidence="8" id="KW-0902">Two-component regulatory system</keyword>
<keyword evidence="3" id="KW-0597">Phosphoprotein</keyword>
<dbReference type="CDD" id="cd00082">
    <property type="entry name" value="HisKA"/>
    <property type="match status" value="1"/>
</dbReference>
<evidence type="ECO:0000256" key="7">
    <source>
        <dbReference type="ARBA" id="ARBA00022840"/>
    </source>
</evidence>
<dbReference type="AlphaFoldDB" id="A0A4Q7PGV7"/>
<dbReference type="PANTHER" id="PTHR43065">
    <property type="entry name" value="SENSOR HISTIDINE KINASE"/>
    <property type="match status" value="1"/>
</dbReference>
<evidence type="ECO:0000256" key="9">
    <source>
        <dbReference type="SAM" id="Phobius"/>
    </source>
</evidence>
<keyword evidence="4" id="KW-0808">Transferase</keyword>
<keyword evidence="7" id="KW-0067">ATP-binding</keyword>
<feature type="domain" description="Histidine kinase" evidence="10">
    <location>
        <begin position="190"/>
        <end position="392"/>
    </location>
</feature>
<dbReference type="EMBL" id="SGXE01000001">
    <property type="protein sequence ID" value="RZS99615.1"/>
    <property type="molecule type" value="Genomic_DNA"/>
</dbReference>
<reference evidence="11 12" key="1">
    <citation type="submission" date="2019-02" db="EMBL/GenBank/DDBJ databases">
        <title>Genomic Encyclopedia of Type Strains, Phase IV (KMG-IV): sequencing the most valuable type-strain genomes for metagenomic binning, comparative biology and taxonomic classification.</title>
        <authorList>
            <person name="Goeker M."/>
        </authorList>
    </citation>
    <scope>NUCLEOTIDE SEQUENCE [LARGE SCALE GENOMIC DNA]</scope>
    <source>
        <strain evidence="11 12">DSM 17196</strain>
    </source>
</reference>
<dbReference type="GO" id="GO:0005524">
    <property type="term" value="F:ATP binding"/>
    <property type="evidence" value="ECO:0007669"/>
    <property type="project" value="UniProtKB-KW"/>
</dbReference>
<dbReference type="PANTHER" id="PTHR43065:SF10">
    <property type="entry name" value="PEROXIDE STRESS-ACTIVATED HISTIDINE KINASE MAK3"/>
    <property type="match status" value="1"/>
</dbReference>
<proteinExistence type="predicted"/>
<dbReference type="InterPro" id="IPR003661">
    <property type="entry name" value="HisK_dim/P_dom"/>
</dbReference>
<accession>A0A4Q7PGV7</accession>
<dbReference type="Pfam" id="PF02518">
    <property type="entry name" value="HATPase_c"/>
    <property type="match status" value="1"/>
</dbReference>
<sequence length="395" mass="44540">MNFTDERNFASYFIILAALVITGLVLWNTSLFLQRLKEDERVKMQTWAQSYRALNSGTQDDYLDLSILISASNQTIPIIITDANNQFIRDSLGNIDASNISNISESVIKDEENLKAYLTEIQSENDPIILDLKGTIQHLNYGNSGILKKLTYYPIAIVLIIFLLIGVIYFFFTTSKVSEQNKLWAGMAKETAHQIGTPLSSLVGWNEILKAENVNPEYLEEIEKDIERLKVITERFSKIGSIPNLEDTDIVKETKNAYAYLQSRSSKLINFSLNLPDKPIFVSLNSQLYSWTIENLVKNAIDAMKGKGDLSIQLTEDSKRVFINIKDTGKGIPKSRFAKIFEPGYTSKSRGWGLGLSLAKRIIEEYHMGKIKVLKSELGKGTVFQITLRKSGVSV</sequence>
<dbReference type="Proteomes" id="UP000292262">
    <property type="component" value="Unassembled WGS sequence"/>
</dbReference>
<dbReference type="PROSITE" id="PS50109">
    <property type="entry name" value="HIS_KIN"/>
    <property type="match status" value="1"/>
</dbReference>
<keyword evidence="12" id="KW-1185">Reference proteome</keyword>
<dbReference type="Gene3D" id="1.10.287.130">
    <property type="match status" value="1"/>
</dbReference>
<evidence type="ECO:0000256" key="5">
    <source>
        <dbReference type="ARBA" id="ARBA00022741"/>
    </source>
</evidence>
<evidence type="ECO:0000313" key="11">
    <source>
        <dbReference type="EMBL" id="RZS99615.1"/>
    </source>
</evidence>
<dbReference type="InterPro" id="IPR036097">
    <property type="entry name" value="HisK_dim/P_sf"/>
</dbReference>
<evidence type="ECO:0000313" key="12">
    <source>
        <dbReference type="Proteomes" id="UP000292262"/>
    </source>
</evidence>
<keyword evidence="9" id="KW-0472">Membrane</keyword>
<evidence type="ECO:0000256" key="2">
    <source>
        <dbReference type="ARBA" id="ARBA00012438"/>
    </source>
</evidence>
<protein>
    <recommendedName>
        <fullName evidence="2">histidine kinase</fullName>
        <ecNumber evidence="2">2.7.13.3</ecNumber>
    </recommendedName>
</protein>
<comment type="catalytic activity">
    <reaction evidence="1">
        <text>ATP + protein L-histidine = ADP + protein N-phospho-L-histidine.</text>
        <dbReference type="EC" id="2.7.13.3"/>
    </reaction>
</comment>
<dbReference type="SUPFAM" id="SSF55874">
    <property type="entry name" value="ATPase domain of HSP90 chaperone/DNA topoisomerase II/histidine kinase"/>
    <property type="match status" value="1"/>
</dbReference>
<keyword evidence="5" id="KW-0547">Nucleotide-binding</keyword>